<evidence type="ECO:0000313" key="9">
    <source>
        <dbReference type="EMBL" id="MDN5212529.1"/>
    </source>
</evidence>
<dbReference type="RefSeq" id="WP_346757847.1">
    <property type="nucleotide sequence ID" value="NZ_JAUJEB010000001.1"/>
</dbReference>
<dbReference type="InterPro" id="IPR010656">
    <property type="entry name" value="DctM"/>
</dbReference>
<dbReference type="Proteomes" id="UP001172083">
    <property type="component" value="Unassembled WGS sequence"/>
</dbReference>
<feature type="transmembrane region" description="Helical" evidence="7">
    <location>
        <begin position="51"/>
        <end position="73"/>
    </location>
</feature>
<accession>A0ABT8L437</accession>
<feature type="transmembrane region" description="Helical" evidence="7">
    <location>
        <begin position="97"/>
        <end position="127"/>
    </location>
</feature>
<keyword evidence="4 7" id="KW-0812">Transmembrane</keyword>
<dbReference type="InterPro" id="IPR004681">
    <property type="entry name" value="TRAP_DctM"/>
</dbReference>
<dbReference type="PANTHER" id="PTHR33362:SF7">
    <property type="entry name" value="SLL1103 PROTEIN"/>
    <property type="match status" value="1"/>
</dbReference>
<keyword evidence="6 7" id="KW-0472">Membrane</keyword>
<feature type="transmembrane region" description="Helical" evidence="7">
    <location>
        <begin position="380"/>
        <end position="396"/>
    </location>
</feature>
<organism evidence="9 10">
    <name type="scientific">Agaribacillus aureus</name>
    <dbReference type="NCBI Taxonomy" id="3051825"/>
    <lineage>
        <taxon>Bacteria</taxon>
        <taxon>Pseudomonadati</taxon>
        <taxon>Bacteroidota</taxon>
        <taxon>Cytophagia</taxon>
        <taxon>Cytophagales</taxon>
        <taxon>Splendidivirgaceae</taxon>
        <taxon>Agaribacillus</taxon>
    </lineage>
</organism>
<feature type="transmembrane region" description="Helical" evidence="7">
    <location>
        <begin position="408"/>
        <end position="433"/>
    </location>
</feature>
<feature type="transmembrane region" description="Helical" evidence="7">
    <location>
        <begin position="139"/>
        <end position="162"/>
    </location>
</feature>
<feature type="transmembrane region" description="Helical" evidence="7">
    <location>
        <begin position="323"/>
        <end position="341"/>
    </location>
</feature>
<comment type="subcellular location">
    <subcellularLocation>
        <location evidence="1">Cell inner membrane</location>
        <topology evidence="1">Multi-pass membrane protein</topology>
    </subcellularLocation>
</comment>
<dbReference type="PIRSF" id="PIRSF006066">
    <property type="entry name" value="HI0050"/>
    <property type="match status" value="1"/>
</dbReference>
<evidence type="ECO:0000256" key="1">
    <source>
        <dbReference type="ARBA" id="ARBA00004429"/>
    </source>
</evidence>
<feature type="transmembrane region" description="Helical" evidence="7">
    <location>
        <begin position="6"/>
        <end position="39"/>
    </location>
</feature>
<dbReference type="NCBIfam" id="TIGR00786">
    <property type="entry name" value="dctM"/>
    <property type="match status" value="1"/>
</dbReference>
<keyword evidence="2" id="KW-1003">Cell membrane</keyword>
<reference evidence="9" key="1">
    <citation type="submission" date="2023-06" db="EMBL/GenBank/DDBJ databases">
        <title>Genomic of Agaribacillus aureum.</title>
        <authorList>
            <person name="Wang G."/>
        </authorList>
    </citation>
    <scope>NUCLEOTIDE SEQUENCE</scope>
    <source>
        <strain evidence="9">BMA12</strain>
    </source>
</reference>
<keyword evidence="10" id="KW-1185">Reference proteome</keyword>
<evidence type="ECO:0000259" key="8">
    <source>
        <dbReference type="Pfam" id="PF06808"/>
    </source>
</evidence>
<dbReference type="EMBL" id="JAUJEB010000001">
    <property type="protein sequence ID" value="MDN5212529.1"/>
    <property type="molecule type" value="Genomic_DNA"/>
</dbReference>
<feature type="transmembrane region" description="Helical" evidence="7">
    <location>
        <begin position="348"/>
        <end position="374"/>
    </location>
</feature>
<name>A0ABT8L437_9BACT</name>
<proteinExistence type="predicted"/>
<feature type="domain" description="TRAP C4-dicarboxylate transport system permease DctM subunit" evidence="8">
    <location>
        <begin position="10"/>
        <end position="429"/>
    </location>
</feature>
<evidence type="ECO:0000256" key="2">
    <source>
        <dbReference type="ARBA" id="ARBA00022475"/>
    </source>
</evidence>
<gene>
    <name evidence="9" type="ORF">QQ020_10755</name>
</gene>
<protein>
    <submittedName>
        <fullName evidence="9">TRAP transporter large permease subunit</fullName>
    </submittedName>
</protein>
<evidence type="ECO:0000256" key="4">
    <source>
        <dbReference type="ARBA" id="ARBA00022692"/>
    </source>
</evidence>
<evidence type="ECO:0000256" key="7">
    <source>
        <dbReference type="SAM" id="Phobius"/>
    </source>
</evidence>
<dbReference type="PANTHER" id="PTHR33362">
    <property type="entry name" value="SIALIC ACID TRAP TRANSPORTER PERMEASE PROTEIN SIAT-RELATED"/>
    <property type="match status" value="1"/>
</dbReference>
<feature type="transmembrane region" description="Helical" evidence="7">
    <location>
        <begin position="284"/>
        <end position="303"/>
    </location>
</feature>
<feature type="transmembrane region" description="Helical" evidence="7">
    <location>
        <begin position="224"/>
        <end position="246"/>
    </location>
</feature>
<keyword evidence="5 7" id="KW-1133">Transmembrane helix</keyword>
<dbReference type="Pfam" id="PF06808">
    <property type="entry name" value="DctM"/>
    <property type="match status" value="1"/>
</dbReference>
<evidence type="ECO:0000256" key="3">
    <source>
        <dbReference type="ARBA" id="ARBA00022519"/>
    </source>
</evidence>
<sequence length="439" mass="46729">MAETLAIILFALIFILILVGFPIAFTLGGISVLFGLVVFGPDFFYLLSLRIYGTMSNFVLVAVPLFIYMGMMLEKSGLAESLLDTMSLLLGRLKGGLAISVVIVGAMLAASTGIVGATVITMGLISLPTMLKRGYSVELATGTIASSGTLGQIIPPSVVLVLLGSVLNVSVGELFTAALIPGIILVSLYLLYIIVKSTLNPASAPPLSGEEISKFREKGMLKRILGAFILPFVLILAVLGSIFAGIASPTEAAAVGAMGATLLTVIQGKFSYKNLKEVMRETTHLTTMVFIIFVGATAFSLVFRGLGGDRFLAETIAQADLSPNAFITMVMLAVFVAGFFIDFIEIIFIIVPVVAPIFSALGVDLVWIGILLAVNLQTSFLTPPFGFSLFYLKGVAPPEVKTGQLYRGIVPFIIIQLLFLGLIIVFPEIVSWLPEVLED</sequence>
<evidence type="ECO:0000256" key="6">
    <source>
        <dbReference type="ARBA" id="ARBA00023136"/>
    </source>
</evidence>
<keyword evidence="3" id="KW-0997">Cell inner membrane</keyword>
<evidence type="ECO:0000313" key="10">
    <source>
        <dbReference type="Proteomes" id="UP001172083"/>
    </source>
</evidence>
<feature type="transmembrane region" description="Helical" evidence="7">
    <location>
        <begin position="174"/>
        <end position="195"/>
    </location>
</feature>
<evidence type="ECO:0000256" key="5">
    <source>
        <dbReference type="ARBA" id="ARBA00022989"/>
    </source>
</evidence>
<feature type="transmembrane region" description="Helical" evidence="7">
    <location>
        <begin position="252"/>
        <end position="272"/>
    </location>
</feature>
<comment type="caution">
    <text evidence="9">The sequence shown here is derived from an EMBL/GenBank/DDBJ whole genome shotgun (WGS) entry which is preliminary data.</text>
</comment>